<evidence type="ECO:0000313" key="6">
    <source>
        <dbReference type="Proteomes" id="UP001597361"/>
    </source>
</evidence>
<comment type="similarity">
    <text evidence="1">Belongs to the type-I restriction system S methylase family.</text>
</comment>
<dbReference type="GO" id="GO:0004519">
    <property type="term" value="F:endonuclease activity"/>
    <property type="evidence" value="ECO:0007669"/>
    <property type="project" value="UniProtKB-KW"/>
</dbReference>
<keyword evidence="6" id="KW-1185">Reference proteome</keyword>
<evidence type="ECO:0000259" key="4">
    <source>
        <dbReference type="Pfam" id="PF01420"/>
    </source>
</evidence>
<evidence type="ECO:0000256" key="3">
    <source>
        <dbReference type="ARBA" id="ARBA00023125"/>
    </source>
</evidence>
<dbReference type="Proteomes" id="UP001597361">
    <property type="component" value="Unassembled WGS sequence"/>
</dbReference>
<evidence type="ECO:0000313" key="5">
    <source>
        <dbReference type="EMBL" id="MFD2034216.1"/>
    </source>
</evidence>
<evidence type="ECO:0000256" key="2">
    <source>
        <dbReference type="ARBA" id="ARBA00022747"/>
    </source>
</evidence>
<dbReference type="InterPro" id="IPR052021">
    <property type="entry name" value="Type-I_RS_S_subunit"/>
</dbReference>
<protein>
    <submittedName>
        <fullName evidence="5">Restriction endonuclease subunit S</fullName>
        <ecNumber evidence="5">3.1.21.-</ecNumber>
    </submittedName>
</protein>
<dbReference type="EMBL" id="JBHUHR010000015">
    <property type="protein sequence ID" value="MFD2034216.1"/>
    <property type="molecule type" value="Genomic_DNA"/>
</dbReference>
<dbReference type="EC" id="3.1.21.-" evidence="5"/>
<dbReference type="InterPro" id="IPR044946">
    <property type="entry name" value="Restrct_endonuc_typeI_TRD_sf"/>
</dbReference>
<feature type="domain" description="Type I restriction modification DNA specificity" evidence="4">
    <location>
        <begin position="52"/>
        <end position="181"/>
    </location>
</feature>
<dbReference type="GO" id="GO:0016787">
    <property type="term" value="F:hydrolase activity"/>
    <property type="evidence" value="ECO:0007669"/>
    <property type="project" value="UniProtKB-KW"/>
</dbReference>
<dbReference type="InterPro" id="IPR000055">
    <property type="entry name" value="Restrct_endonuc_typeI_TRD"/>
</dbReference>
<proteinExistence type="inferred from homology"/>
<keyword evidence="3" id="KW-0238">DNA-binding</keyword>
<evidence type="ECO:0000256" key="1">
    <source>
        <dbReference type="ARBA" id="ARBA00010923"/>
    </source>
</evidence>
<keyword evidence="5" id="KW-0255">Endonuclease</keyword>
<gene>
    <name evidence="5" type="ORF">ACFSKL_05400</name>
</gene>
<sequence length="183" mass="20896">MKRLGDLMGFKVTNSFSRDNLNYEIGAVKNIHYGDIHTKFQTLFDITNEIVPFINEEMNIARISEDNYCKEGDIILADASEDLNDVGKSIEVVNLNDEKLLSGLHTLLARPKENIFHLGFNGYLFKSNQVRTQIQKESQGSKVLSINVGRISKIELSFPSIQEQERITALLRLLEERIHTQTK</sequence>
<comment type="caution">
    <text evidence="5">The sequence shown here is derived from an EMBL/GenBank/DDBJ whole genome shotgun (WGS) entry which is preliminary data.</text>
</comment>
<dbReference type="SUPFAM" id="SSF116734">
    <property type="entry name" value="DNA methylase specificity domain"/>
    <property type="match status" value="1"/>
</dbReference>
<dbReference type="RefSeq" id="WP_376884161.1">
    <property type="nucleotide sequence ID" value="NZ_JBHUHR010000015.1"/>
</dbReference>
<keyword evidence="2" id="KW-0680">Restriction system</keyword>
<dbReference type="PANTHER" id="PTHR30408:SF13">
    <property type="entry name" value="TYPE I RESTRICTION ENZYME HINDI SPECIFICITY SUBUNIT"/>
    <property type="match status" value="1"/>
</dbReference>
<accession>A0ABW4VKD7</accession>
<reference evidence="6" key="1">
    <citation type="journal article" date="2019" name="Int. J. Syst. Evol. Microbiol.">
        <title>The Global Catalogue of Microorganisms (GCM) 10K type strain sequencing project: providing services to taxonomists for standard genome sequencing and annotation.</title>
        <authorList>
            <consortium name="The Broad Institute Genomics Platform"/>
            <consortium name="The Broad Institute Genome Sequencing Center for Infectious Disease"/>
            <person name="Wu L."/>
            <person name="Ma J."/>
        </authorList>
    </citation>
    <scope>NUCLEOTIDE SEQUENCE [LARGE SCALE GENOMIC DNA]</scope>
    <source>
        <strain evidence="6">CGMCC 1.15180</strain>
    </source>
</reference>
<dbReference type="Pfam" id="PF01420">
    <property type="entry name" value="Methylase_S"/>
    <property type="match status" value="1"/>
</dbReference>
<name>A0ABW4VKD7_9BACT</name>
<dbReference type="Gene3D" id="3.90.220.20">
    <property type="entry name" value="DNA methylase specificity domains"/>
    <property type="match status" value="1"/>
</dbReference>
<keyword evidence="5" id="KW-0378">Hydrolase</keyword>
<keyword evidence="5" id="KW-0540">Nuclease</keyword>
<dbReference type="PANTHER" id="PTHR30408">
    <property type="entry name" value="TYPE-1 RESTRICTION ENZYME ECOKI SPECIFICITY PROTEIN"/>
    <property type="match status" value="1"/>
</dbReference>
<organism evidence="5 6">
    <name type="scientific">Belliella marina</name>
    <dbReference type="NCBI Taxonomy" id="1644146"/>
    <lineage>
        <taxon>Bacteria</taxon>
        <taxon>Pseudomonadati</taxon>
        <taxon>Bacteroidota</taxon>
        <taxon>Cytophagia</taxon>
        <taxon>Cytophagales</taxon>
        <taxon>Cyclobacteriaceae</taxon>
        <taxon>Belliella</taxon>
    </lineage>
</organism>